<feature type="signal peptide" evidence="1">
    <location>
        <begin position="1"/>
        <end position="19"/>
    </location>
</feature>
<comment type="caution">
    <text evidence="2">The sequence shown here is derived from an EMBL/GenBank/DDBJ whole genome shotgun (WGS) entry which is preliminary data.</text>
</comment>
<reference evidence="2 3" key="1">
    <citation type="submission" date="2020-09" db="EMBL/GenBank/DDBJ databases">
        <title>Echinicola sp. CAU 1574 isolated from sand of Sido Beach.</title>
        <authorList>
            <person name="Kim W."/>
        </authorList>
    </citation>
    <scope>NUCLEOTIDE SEQUENCE [LARGE SCALE GENOMIC DNA]</scope>
    <source>
        <strain evidence="2 3">CAU 1574</strain>
    </source>
</reference>
<name>A0ABR9AQB9_9BACT</name>
<gene>
    <name evidence="2" type="ORF">IFO69_18575</name>
</gene>
<keyword evidence="1" id="KW-0732">Signal</keyword>
<keyword evidence="3" id="KW-1185">Reference proteome</keyword>
<dbReference type="InterPro" id="IPR011250">
    <property type="entry name" value="OMP/PagP_B-barrel"/>
</dbReference>
<dbReference type="Proteomes" id="UP000647133">
    <property type="component" value="Unassembled WGS sequence"/>
</dbReference>
<proteinExistence type="predicted"/>
<sequence>MKKLLLVFSFLVMCYGLQAQELGIRFGDGYNNVAIDGVFSLGQFSRVHADVNFGHGVGVEALWDFLYRPLADVDGLHWYVGAGPALWIDDPFYLGAAGEIGVEYHFDFPLAIGVDWRPILWIIEDTDFRADSFGINIRYVFGNVDR</sequence>
<dbReference type="EMBL" id="JACYTQ010000008">
    <property type="protein sequence ID" value="MBD8490764.1"/>
    <property type="molecule type" value="Genomic_DNA"/>
</dbReference>
<feature type="chain" id="PRO_5047130952" evidence="1">
    <location>
        <begin position="20"/>
        <end position="146"/>
    </location>
</feature>
<dbReference type="RefSeq" id="WP_192011641.1">
    <property type="nucleotide sequence ID" value="NZ_JACYTQ010000008.1"/>
</dbReference>
<evidence type="ECO:0000313" key="3">
    <source>
        <dbReference type="Proteomes" id="UP000647133"/>
    </source>
</evidence>
<evidence type="ECO:0000313" key="2">
    <source>
        <dbReference type="EMBL" id="MBD8490764.1"/>
    </source>
</evidence>
<evidence type="ECO:0000256" key="1">
    <source>
        <dbReference type="SAM" id="SignalP"/>
    </source>
</evidence>
<accession>A0ABR9AQB9</accession>
<organism evidence="2 3">
    <name type="scientific">Echinicola arenosa</name>
    <dbReference type="NCBI Taxonomy" id="2774144"/>
    <lineage>
        <taxon>Bacteria</taxon>
        <taxon>Pseudomonadati</taxon>
        <taxon>Bacteroidota</taxon>
        <taxon>Cytophagia</taxon>
        <taxon>Cytophagales</taxon>
        <taxon>Cyclobacteriaceae</taxon>
        <taxon>Echinicola</taxon>
    </lineage>
</organism>
<protein>
    <submittedName>
        <fullName evidence="2">Outer membrane insertion C- signal</fullName>
    </submittedName>
</protein>
<dbReference type="SUPFAM" id="SSF56925">
    <property type="entry name" value="OMPA-like"/>
    <property type="match status" value="1"/>
</dbReference>